<gene>
    <name evidence="1" type="ORF">BAOM_0923</name>
</gene>
<organism evidence="1 2">
    <name type="scientific">Peribacillus asahii</name>
    <dbReference type="NCBI Taxonomy" id="228899"/>
    <lineage>
        <taxon>Bacteria</taxon>
        <taxon>Bacillati</taxon>
        <taxon>Bacillota</taxon>
        <taxon>Bacilli</taxon>
        <taxon>Bacillales</taxon>
        <taxon>Bacillaceae</taxon>
        <taxon>Peribacillus</taxon>
    </lineage>
</organism>
<sequence length="170" mass="20514">MKMIEKGKGKINEIVYNNTVYYNGKYRYYPTITELKGILDEIISSDSTTEYIRITPFYINEEVDMQIEFEEFMFYIECRDWFDEKIQEMHILDCLNPIDTQRTLNNLRLGAILYPLCKNNDVDSYQKALEKYKESLREILPKMMEIAKSEMELKEEHLPFGYFYFEIHSE</sequence>
<reference evidence="1 2" key="1">
    <citation type="submission" date="2018-01" db="EMBL/GenBank/DDBJ databases">
        <title>Bacillus asahii Genome sequencing and assembly.</title>
        <authorList>
            <person name="Jiang H."/>
            <person name="Feng Y."/>
            <person name="Zhao F."/>
            <person name="Lin X."/>
        </authorList>
    </citation>
    <scope>NUCLEOTIDE SEQUENCE [LARGE SCALE GENOMIC DNA]</scope>
    <source>
        <strain evidence="1 2">OM18</strain>
    </source>
</reference>
<dbReference type="EMBL" id="CP026095">
    <property type="protein sequence ID" value="AZV41534.1"/>
    <property type="molecule type" value="Genomic_DNA"/>
</dbReference>
<dbReference type="AlphaFoldDB" id="A0A3Q9RH81"/>
<evidence type="ECO:0000313" key="1">
    <source>
        <dbReference type="EMBL" id="AZV41534.1"/>
    </source>
</evidence>
<dbReference type="Proteomes" id="UP000283095">
    <property type="component" value="Chromosome"/>
</dbReference>
<evidence type="ECO:0000313" key="2">
    <source>
        <dbReference type="Proteomes" id="UP000283095"/>
    </source>
</evidence>
<protein>
    <submittedName>
        <fullName evidence="1">Uncharacterized protein</fullName>
    </submittedName>
</protein>
<dbReference type="KEGG" id="pasa:BAOM_0923"/>
<proteinExistence type="predicted"/>
<name>A0A3Q9RH81_9BACI</name>
<accession>A0A3Q9RH81</accession>